<dbReference type="KEGG" id="lck:HN018_07810"/>
<dbReference type="EMBL" id="CP053708">
    <property type="protein sequence ID" value="QKE89963.1"/>
    <property type="molecule type" value="Genomic_DNA"/>
</dbReference>
<reference evidence="2 3" key="1">
    <citation type="journal article" date="2014" name="World J. Microbiol. Biotechnol.">
        <title>Biodiversity and physiological characteristics of Antarctic and Arctic lichens-associated bacteria.</title>
        <authorList>
            <person name="Lee Y.M."/>
            <person name="Kim E.H."/>
            <person name="Lee H.K."/>
            <person name="Hong S.G."/>
        </authorList>
    </citation>
    <scope>NUCLEOTIDE SEQUENCE [LARGE SCALE GENOMIC DNA]</scope>
    <source>
        <strain evidence="2 3">PAMC 26569</strain>
    </source>
</reference>
<name>A0A6M8HNG1_9PROT</name>
<gene>
    <name evidence="2" type="ORF">HN018_07810</name>
</gene>
<evidence type="ECO:0000313" key="3">
    <source>
        <dbReference type="Proteomes" id="UP000500767"/>
    </source>
</evidence>
<dbReference type="PANTHER" id="PTHR33361:SF15">
    <property type="entry name" value="DUF885 FAMILY LIPOPROTEIN"/>
    <property type="match status" value="1"/>
</dbReference>
<dbReference type="PANTHER" id="PTHR33361">
    <property type="entry name" value="GLR0591 PROTEIN"/>
    <property type="match status" value="1"/>
</dbReference>
<dbReference type="Proteomes" id="UP000500767">
    <property type="component" value="Chromosome"/>
</dbReference>
<keyword evidence="1" id="KW-0732">Signal</keyword>
<dbReference type="AlphaFoldDB" id="A0A6M8HNG1"/>
<keyword evidence="3" id="KW-1185">Reference proteome</keyword>
<organism evidence="2 3">
    <name type="scientific">Lichenicola cladoniae</name>
    <dbReference type="NCBI Taxonomy" id="1484109"/>
    <lineage>
        <taxon>Bacteria</taxon>
        <taxon>Pseudomonadati</taxon>
        <taxon>Pseudomonadota</taxon>
        <taxon>Alphaproteobacteria</taxon>
        <taxon>Acetobacterales</taxon>
        <taxon>Acetobacteraceae</taxon>
        <taxon>Lichenicola</taxon>
    </lineage>
</organism>
<dbReference type="InterPro" id="IPR010281">
    <property type="entry name" value="DUF885"/>
</dbReference>
<feature type="signal peptide" evidence="1">
    <location>
        <begin position="1"/>
        <end position="26"/>
    </location>
</feature>
<evidence type="ECO:0000256" key="1">
    <source>
        <dbReference type="SAM" id="SignalP"/>
    </source>
</evidence>
<protein>
    <submittedName>
        <fullName evidence="2">DUF885 domain-containing protein</fullName>
    </submittedName>
</protein>
<feature type="chain" id="PRO_5026799926" evidence="1">
    <location>
        <begin position="27"/>
        <end position="573"/>
    </location>
</feature>
<dbReference type="Pfam" id="PF05960">
    <property type="entry name" value="DUF885"/>
    <property type="match status" value="1"/>
</dbReference>
<sequence length="573" mass="62276">MKSTTFRHAVTYAIPFLLCVSGGARARSLAELAQAHYQADWAAGPVSATQLGIHQGDSRLDDVSFAAIAAQTTRLHGEQAEIAALDTAGLSPPERDDRDVLAAAIGRELLANERIQPFHHDPDSYISLATNAVYSLIDRDYAPPADRLRAVIAREQAIPAMLALAETQLAGVPQVFLDIAREDLDGSFSFVAKDVPEAFAGVRDQALQNQLAASTKVTLAAFTRYKAFLGGLKASGSFVLGPDVMRALLAADLVDLPIDTVVAAGRAQLAKDKAAFIEIERRLDKAHPADSLVLVRHDHPPANKLIATATDQLHGLQDFVVGHHIVTLPAMILPTVIETPPFQRALITAAMDWPGAFETSTRPGAQTSFYYITPPSSAFTPEQVEQALGDFNRPELEITTAHEAMPGHFVQGLTLRAHPEWSLIRKAAQSYATTEGWAHYSEQMMVDQGFGGGDLKIRLMQLQDALLRDCRLVDAFGMQAQGMSLADATSLMQTECFQSPMSAYKEARRGTEDPGYYSYTLGKLMILHLRDDMQRSQGAAFSLTRFHDGLLGAGLVPMTIIRRELTGHDAPML</sequence>
<evidence type="ECO:0000313" key="2">
    <source>
        <dbReference type="EMBL" id="QKE89963.1"/>
    </source>
</evidence>
<proteinExistence type="predicted"/>
<accession>A0A6M8HNG1</accession>
<dbReference type="RefSeq" id="WP_171835067.1">
    <property type="nucleotide sequence ID" value="NZ_CP053708.1"/>
</dbReference>